<dbReference type="Gene3D" id="3.30.2350.10">
    <property type="entry name" value="Pseudouridine synthase"/>
    <property type="match status" value="1"/>
</dbReference>
<dbReference type="NCBIfam" id="TIGR00005">
    <property type="entry name" value="rluA_subfam"/>
    <property type="match status" value="1"/>
</dbReference>
<dbReference type="PANTHER" id="PTHR21600">
    <property type="entry name" value="MITOCHONDRIAL RNA PSEUDOURIDINE SYNTHASE"/>
    <property type="match status" value="1"/>
</dbReference>
<evidence type="ECO:0000259" key="6">
    <source>
        <dbReference type="Pfam" id="PF00849"/>
    </source>
</evidence>
<dbReference type="PANTHER" id="PTHR21600:SF35">
    <property type="entry name" value="PSEUDOURIDINE SYNTHASE"/>
    <property type="match status" value="1"/>
</dbReference>
<evidence type="ECO:0000256" key="4">
    <source>
        <dbReference type="PIRSR" id="PIRSR606225-1"/>
    </source>
</evidence>
<gene>
    <name evidence="7" type="ORF">GFC30_1168</name>
</gene>
<dbReference type="OrthoDB" id="9807829at2"/>
<feature type="active site" evidence="4">
    <location>
        <position position="138"/>
    </location>
</feature>
<dbReference type="GO" id="GO:0000455">
    <property type="term" value="P:enzyme-directed rRNA pseudouridine synthesis"/>
    <property type="evidence" value="ECO:0007669"/>
    <property type="project" value="TreeGrafter"/>
</dbReference>
<protein>
    <recommendedName>
        <fullName evidence="5">Pseudouridine synthase</fullName>
        <ecNumber evidence="5">5.4.99.-</ecNumber>
    </recommendedName>
</protein>
<comment type="function">
    <text evidence="5">Responsible for synthesis of pseudouridine from uracil.</text>
</comment>
<evidence type="ECO:0000256" key="3">
    <source>
        <dbReference type="ARBA" id="ARBA00023235"/>
    </source>
</evidence>
<comment type="similarity">
    <text evidence="2 5">Belongs to the pseudouridine synthase RluA family.</text>
</comment>
<dbReference type="InterPro" id="IPR006224">
    <property type="entry name" value="PsdUridine_synth_RluA-like_CS"/>
</dbReference>
<dbReference type="GO" id="GO:0003723">
    <property type="term" value="F:RNA binding"/>
    <property type="evidence" value="ECO:0007669"/>
    <property type="project" value="InterPro"/>
</dbReference>
<dbReference type="Proteomes" id="UP000076865">
    <property type="component" value="Chromosome"/>
</dbReference>
<dbReference type="SUPFAM" id="SSF55120">
    <property type="entry name" value="Pseudouridine synthase"/>
    <property type="match status" value="1"/>
</dbReference>
<dbReference type="InterPro" id="IPR050188">
    <property type="entry name" value="RluA_PseudoU_synthase"/>
</dbReference>
<dbReference type="Pfam" id="PF00849">
    <property type="entry name" value="PseudoU_synth_2"/>
    <property type="match status" value="1"/>
</dbReference>
<organism evidence="7 8">
    <name type="scientific">Anoxybacteroides amylolyticum</name>
    <dbReference type="NCBI Taxonomy" id="294699"/>
    <lineage>
        <taxon>Bacteria</taxon>
        <taxon>Bacillati</taxon>
        <taxon>Bacillota</taxon>
        <taxon>Bacilli</taxon>
        <taxon>Bacillales</taxon>
        <taxon>Anoxybacillaceae</taxon>
        <taxon>Anoxybacteroides</taxon>
    </lineage>
</organism>
<accession>A0A160F2E9</accession>
<keyword evidence="8" id="KW-1185">Reference proteome</keyword>
<dbReference type="KEGG" id="aamy:GFC30_1168"/>
<dbReference type="InterPro" id="IPR020103">
    <property type="entry name" value="PsdUridine_synth_cat_dom_sf"/>
</dbReference>
<dbReference type="AlphaFoldDB" id="A0A160F2E9"/>
<evidence type="ECO:0000256" key="2">
    <source>
        <dbReference type="ARBA" id="ARBA00010876"/>
    </source>
</evidence>
<feature type="domain" description="Pseudouridine synthase RsuA/RluA-like" evidence="6">
    <location>
        <begin position="91"/>
        <end position="242"/>
    </location>
</feature>
<dbReference type="RefSeq" id="WP_066323299.1">
    <property type="nucleotide sequence ID" value="NZ_CP015438.1"/>
</dbReference>
<dbReference type="InterPro" id="IPR006225">
    <property type="entry name" value="PsdUridine_synth_RluC/D"/>
</dbReference>
<reference evidence="7 8" key="1">
    <citation type="journal article" date="2006" name="Syst. Appl. Microbiol.">
        <title>Anoxybacillus amylolyticus sp. nov., a thermophilic amylase producing bacterium isolated from Mount Rittmann (Antarctica).</title>
        <authorList>
            <person name="Poli A."/>
            <person name="Esposito E."/>
            <person name="Lama L."/>
            <person name="Orlando P."/>
            <person name="Nicolaus G."/>
            <person name="de Appolonia F."/>
            <person name="Gambacorta A."/>
            <person name="Nicolaus B."/>
        </authorList>
    </citation>
    <scope>NUCLEOTIDE SEQUENCE [LARGE SCALE GENOMIC DNA]</scope>
    <source>
        <strain evidence="7 8">DSM 15939</strain>
    </source>
</reference>
<keyword evidence="3 5" id="KW-0413">Isomerase</keyword>
<evidence type="ECO:0000256" key="5">
    <source>
        <dbReference type="RuleBase" id="RU362028"/>
    </source>
</evidence>
<dbReference type="FunFam" id="3.30.2350.10:FF:000005">
    <property type="entry name" value="Pseudouridine synthase"/>
    <property type="match status" value="1"/>
</dbReference>
<comment type="catalytic activity">
    <reaction evidence="1 5">
        <text>a uridine in RNA = a pseudouridine in RNA</text>
        <dbReference type="Rhea" id="RHEA:48348"/>
        <dbReference type="Rhea" id="RHEA-COMP:12068"/>
        <dbReference type="Rhea" id="RHEA-COMP:12069"/>
        <dbReference type="ChEBI" id="CHEBI:65314"/>
        <dbReference type="ChEBI" id="CHEBI:65315"/>
    </reaction>
</comment>
<dbReference type="InterPro" id="IPR006145">
    <property type="entry name" value="PsdUridine_synth_RsuA/RluA"/>
</dbReference>
<dbReference type="CDD" id="cd02869">
    <property type="entry name" value="PseudoU_synth_RluA_like"/>
    <property type="match status" value="1"/>
</dbReference>
<dbReference type="PATRIC" id="fig|294699.3.peg.1170"/>
<evidence type="ECO:0000313" key="7">
    <source>
        <dbReference type="EMBL" id="ANB59892.1"/>
    </source>
</evidence>
<dbReference type="EC" id="5.4.99.-" evidence="5"/>
<sequence length="301" mass="34551">MLKRFTLQWTIGEKEDGKLVRDFLKEQQISRTALTDIKFHGGAIEVDGKGVTVRHLLRRGETLTVFFPPEERSEDMKPEPLPLEIIYEDEYVLVVNKPPHMATIPSREHRNGTLANALLHHFDAQQLSSTVHIVTRLDRDTSGLVLVAKHRHVHHLLTEWQKRGHVKRQYEAICQGIIHKEGGTIDAPIGRKEDSIMEREVRADGQRAVTHFRVLARFKTYTHVALELETGRTHQIRVHLAHLGHPLLGDDLYGGSRTLIARQALHSKVLTFYHPFHHQTYRFESSLPEDMQLLVNGPPHS</sequence>
<evidence type="ECO:0000256" key="1">
    <source>
        <dbReference type="ARBA" id="ARBA00000073"/>
    </source>
</evidence>
<dbReference type="GO" id="GO:0009982">
    <property type="term" value="F:pseudouridine synthase activity"/>
    <property type="evidence" value="ECO:0007669"/>
    <property type="project" value="InterPro"/>
</dbReference>
<name>A0A160F2E9_9BACL</name>
<dbReference type="PROSITE" id="PS01129">
    <property type="entry name" value="PSI_RLU"/>
    <property type="match status" value="1"/>
</dbReference>
<dbReference type="EMBL" id="CP015438">
    <property type="protein sequence ID" value="ANB59892.1"/>
    <property type="molecule type" value="Genomic_DNA"/>
</dbReference>
<evidence type="ECO:0000313" key="8">
    <source>
        <dbReference type="Proteomes" id="UP000076865"/>
    </source>
</evidence>
<proteinExistence type="inferred from homology"/>
<dbReference type="GO" id="GO:0140098">
    <property type="term" value="F:catalytic activity, acting on RNA"/>
    <property type="evidence" value="ECO:0007669"/>
    <property type="project" value="UniProtKB-ARBA"/>
</dbReference>